<dbReference type="OrthoDB" id="2220050at2"/>
<feature type="compositionally biased region" description="Low complexity" evidence="1">
    <location>
        <begin position="30"/>
        <end position="44"/>
    </location>
</feature>
<dbReference type="Proteomes" id="UP000279194">
    <property type="component" value="Unassembled WGS sequence"/>
</dbReference>
<evidence type="ECO:0008006" key="5">
    <source>
        <dbReference type="Google" id="ProtNLM"/>
    </source>
</evidence>
<accession>A0A3L9DTW7</accession>
<gene>
    <name evidence="3" type="ORF">EAF07_08025</name>
</gene>
<comment type="caution">
    <text evidence="3">The sequence shown here is derived from an EMBL/GenBank/DDBJ whole genome shotgun (WGS) entry which is preliminary data.</text>
</comment>
<feature type="chain" id="PRO_5039545250" description="Lipoprotein" evidence="2">
    <location>
        <begin position="19"/>
        <end position="177"/>
    </location>
</feature>
<dbReference type="AlphaFoldDB" id="A0A3L9DTW7"/>
<sequence>MKKSLLTTITLLSVITLAACSSSKNETNKSSGTQSAQTETTTTAKPQVDNSKYDAIVNKLNTELNPDGSSDFEAKIVNNVVDSDFPEGHNVIQILLKGEAKKSMEEVVNAIDSNTANAEQKNTIAMLQMVVSQMAKELPDDTTTIDLGYEISADQNRIIAKSSKIKDIISVTDIVME</sequence>
<feature type="signal peptide" evidence="2">
    <location>
        <begin position="1"/>
        <end position="18"/>
    </location>
</feature>
<evidence type="ECO:0000313" key="4">
    <source>
        <dbReference type="Proteomes" id="UP000279194"/>
    </source>
</evidence>
<feature type="region of interest" description="Disordered" evidence="1">
    <location>
        <begin position="23"/>
        <end position="49"/>
    </location>
</feature>
<dbReference type="EMBL" id="RCVM01000017">
    <property type="protein sequence ID" value="RLY02190.1"/>
    <property type="molecule type" value="Genomic_DNA"/>
</dbReference>
<dbReference type="RefSeq" id="WP_121836048.1">
    <property type="nucleotide sequence ID" value="NZ_RCVM01000017.1"/>
</dbReference>
<dbReference type="PROSITE" id="PS51257">
    <property type="entry name" value="PROKAR_LIPOPROTEIN"/>
    <property type="match status" value="1"/>
</dbReference>
<organism evidence="3 4">
    <name type="scientific">Streptococcus hillyeri</name>
    <dbReference type="NCBI Taxonomy" id="2282420"/>
    <lineage>
        <taxon>Bacteria</taxon>
        <taxon>Bacillati</taxon>
        <taxon>Bacillota</taxon>
        <taxon>Bacilli</taxon>
        <taxon>Lactobacillales</taxon>
        <taxon>Streptococcaceae</taxon>
        <taxon>Streptococcus</taxon>
    </lineage>
</organism>
<name>A0A3L9DTW7_9STRE</name>
<reference evidence="3 4" key="1">
    <citation type="submission" date="2018-10" db="EMBL/GenBank/DDBJ databases">
        <title>Streptococcus hillyeri sp. nov., isolated from equine tracheal sample.</title>
        <authorList>
            <person name="Macfadyen A.C."/>
            <person name="Waller A."/>
            <person name="Paterson G.K."/>
        </authorList>
    </citation>
    <scope>NUCLEOTIDE SEQUENCE [LARGE SCALE GENOMIC DNA]</scope>
    <source>
        <strain evidence="3 4">28462</strain>
    </source>
</reference>
<evidence type="ECO:0000256" key="1">
    <source>
        <dbReference type="SAM" id="MobiDB-lite"/>
    </source>
</evidence>
<evidence type="ECO:0000313" key="3">
    <source>
        <dbReference type="EMBL" id="RLY02190.1"/>
    </source>
</evidence>
<evidence type="ECO:0000256" key="2">
    <source>
        <dbReference type="SAM" id="SignalP"/>
    </source>
</evidence>
<protein>
    <recommendedName>
        <fullName evidence="5">Lipoprotein</fullName>
    </recommendedName>
</protein>
<proteinExistence type="predicted"/>
<keyword evidence="2" id="KW-0732">Signal</keyword>
<keyword evidence="4" id="KW-1185">Reference proteome</keyword>